<dbReference type="AlphaFoldDB" id="A0AA38XAG1"/>
<sequence>MDVPMMPRLRATLIAQGFRPEEFDMDKTMKAIEASVLAIATKMPKVVETLDSIQEDFRRMVFASFQSPQSEPYFKNKYYTYIEDMMIDNNLKNPPQLTPFKLYLWTLKYESKQKLGTLEGNDAHGPLPLGWKAWITIALASVIVLQQFQVKGQKDKLLRHVEEMFTVYDAPYVISKVPGTAMQIAWQATYERVRDFNRRLGFMAVKYHTVMGVEPRNNRNGNPPKTIYEILREQINTMYPNIELTNFAIEENLGPAPLDGTYNGSELRGDLRWLLQRTLQTGYGPTSE</sequence>
<dbReference type="EMBL" id="JAPDRK010000008">
    <property type="protein sequence ID" value="KAJ9609528.1"/>
    <property type="molecule type" value="Genomic_DNA"/>
</dbReference>
<proteinExistence type="predicted"/>
<gene>
    <name evidence="1" type="ORF">H2200_005855</name>
</gene>
<accession>A0AA38XAG1</accession>
<comment type="caution">
    <text evidence="1">The sequence shown here is derived from an EMBL/GenBank/DDBJ whole genome shotgun (WGS) entry which is preliminary data.</text>
</comment>
<dbReference type="Proteomes" id="UP001172673">
    <property type="component" value="Unassembled WGS sequence"/>
</dbReference>
<name>A0AA38XAG1_9EURO</name>
<organism evidence="1 2">
    <name type="scientific">Cladophialophora chaetospira</name>
    <dbReference type="NCBI Taxonomy" id="386627"/>
    <lineage>
        <taxon>Eukaryota</taxon>
        <taxon>Fungi</taxon>
        <taxon>Dikarya</taxon>
        <taxon>Ascomycota</taxon>
        <taxon>Pezizomycotina</taxon>
        <taxon>Eurotiomycetes</taxon>
        <taxon>Chaetothyriomycetidae</taxon>
        <taxon>Chaetothyriales</taxon>
        <taxon>Herpotrichiellaceae</taxon>
        <taxon>Cladophialophora</taxon>
    </lineage>
</organism>
<protein>
    <submittedName>
        <fullName evidence="1">Uncharacterized protein</fullName>
    </submittedName>
</protein>
<reference evidence="1" key="1">
    <citation type="submission" date="2022-10" db="EMBL/GenBank/DDBJ databases">
        <title>Culturing micro-colonial fungi from biological soil crusts in the Mojave desert and describing Neophaeococcomyces mojavensis, and introducing the new genera and species Taxawa tesnikishii.</title>
        <authorList>
            <person name="Kurbessoian T."/>
            <person name="Stajich J.E."/>
        </authorList>
    </citation>
    <scope>NUCLEOTIDE SEQUENCE</scope>
    <source>
        <strain evidence="1">TK_41</strain>
    </source>
</reference>
<keyword evidence="2" id="KW-1185">Reference proteome</keyword>
<evidence type="ECO:0000313" key="2">
    <source>
        <dbReference type="Proteomes" id="UP001172673"/>
    </source>
</evidence>
<evidence type="ECO:0000313" key="1">
    <source>
        <dbReference type="EMBL" id="KAJ9609528.1"/>
    </source>
</evidence>